<dbReference type="Gene3D" id="3.40.50.2000">
    <property type="entry name" value="Glycogen Phosphorylase B"/>
    <property type="match status" value="2"/>
</dbReference>
<dbReference type="Pfam" id="PF13692">
    <property type="entry name" value="Glyco_trans_1_4"/>
    <property type="match status" value="1"/>
</dbReference>
<keyword evidence="2 4" id="KW-0328">Glycosyltransferase</keyword>
<evidence type="ECO:0000256" key="3">
    <source>
        <dbReference type="ARBA" id="ARBA00022679"/>
    </source>
</evidence>
<proteinExistence type="predicted"/>
<evidence type="ECO:0000313" key="5">
    <source>
        <dbReference type="Proteomes" id="UP001250858"/>
    </source>
</evidence>
<dbReference type="PANTHER" id="PTHR12526:SF510">
    <property type="entry name" value="D-INOSITOL 3-PHOSPHATE GLYCOSYLTRANSFERASE"/>
    <property type="match status" value="1"/>
</dbReference>
<keyword evidence="5" id="KW-1185">Reference proteome</keyword>
<dbReference type="RefSeq" id="WP_309549870.1">
    <property type="nucleotide sequence ID" value="NZ_CP133762.1"/>
</dbReference>
<protein>
    <recommendedName>
        <fullName evidence="1">D-inositol 3-phosphate glycosyltransferase</fullName>
    </recommendedName>
</protein>
<dbReference type="Proteomes" id="UP001250858">
    <property type="component" value="Chromosome"/>
</dbReference>
<evidence type="ECO:0000313" key="4">
    <source>
        <dbReference type="EMBL" id="WMX48369.1"/>
    </source>
</evidence>
<gene>
    <name evidence="4" type="ORF">RGF97_31170</name>
</gene>
<name>A0ABY9S1R9_9ACTN</name>
<sequence length="600" mass="66171">MPDRGRRSGPLLVAVSGPDGGATGSLVRALAGLLRQRGFAVATVQGHGCVMCRMSPVPPRVRDEGEPDGPAWRDTCPERRGSWSRRAHPYVDLGELKLRVVAARLLVRAVAGGRVRVVLTDRGPLDGLVDFGLPPGHGAARRIAATAGRYDLTLLPEAPQDRGGEPAAGSSAAGRAGYDRWAGLLPRTVRVTRPAAPATLADAALEQVLRRVRLTARDPDSRKRVVLSVYDDGDHSDRGGGGALVVDRLARRLAEHYEVTVVTAGRDARGGFRQGVRYVRLPVRRAGRRLGQLAFRSLLPFVARRIPHDAWLESFTPPFATSFLPLLSRAPVVGIDQDRGAEAMWRRYHLPFFLVERLRLRCYRYIVVADEADGSAVRRLSPHADVQVIAGGVEPRQLDDARLGSGDFILFLGRMDTWTTGLDLLLDAYETARPPMELVLAGSGTPAEERRLEQLLAGRELTVRVLDRVDEDLRQRLLRDSAFLVLPSRHEAFGLVALESMAYGKPVLHFDLPALRWMRDGGDVAVPPFDTAAFGERMRALATDPALRGRLGRQAGLAARRYTWDEVTDRYLALTRRLVESPHGSHRPRKDRRARWQTIP</sequence>
<organism evidence="4 5">
    <name type="scientific">Streptomyces roseicoloratus</name>
    <dbReference type="NCBI Taxonomy" id="2508722"/>
    <lineage>
        <taxon>Bacteria</taxon>
        <taxon>Bacillati</taxon>
        <taxon>Actinomycetota</taxon>
        <taxon>Actinomycetes</taxon>
        <taxon>Kitasatosporales</taxon>
        <taxon>Streptomycetaceae</taxon>
        <taxon>Streptomyces</taxon>
    </lineage>
</organism>
<dbReference type="PANTHER" id="PTHR12526">
    <property type="entry name" value="GLYCOSYLTRANSFERASE"/>
    <property type="match status" value="1"/>
</dbReference>
<dbReference type="SUPFAM" id="SSF53756">
    <property type="entry name" value="UDP-Glycosyltransferase/glycogen phosphorylase"/>
    <property type="match status" value="1"/>
</dbReference>
<dbReference type="EMBL" id="CP133762">
    <property type="protein sequence ID" value="WMX48369.1"/>
    <property type="molecule type" value="Genomic_DNA"/>
</dbReference>
<keyword evidence="3 4" id="KW-0808">Transferase</keyword>
<evidence type="ECO:0000256" key="2">
    <source>
        <dbReference type="ARBA" id="ARBA00022676"/>
    </source>
</evidence>
<evidence type="ECO:0000256" key="1">
    <source>
        <dbReference type="ARBA" id="ARBA00021292"/>
    </source>
</evidence>
<dbReference type="CDD" id="cd03801">
    <property type="entry name" value="GT4_PimA-like"/>
    <property type="match status" value="1"/>
</dbReference>
<accession>A0ABY9S1R9</accession>
<dbReference type="GO" id="GO:0016757">
    <property type="term" value="F:glycosyltransferase activity"/>
    <property type="evidence" value="ECO:0007669"/>
    <property type="project" value="UniProtKB-KW"/>
</dbReference>
<reference evidence="4 5" key="1">
    <citation type="submission" date="2023-09" db="EMBL/GenBank/DDBJ databases">
        <title>Complete genome of Streptomyces roseicoloratus T14.</title>
        <authorList>
            <person name="Bashizi T."/>
            <person name="Kim M.-J."/>
            <person name="Lee G."/>
            <person name="Tagele S.B."/>
            <person name="Shin J.-H."/>
        </authorList>
    </citation>
    <scope>NUCLEOTIDE SEQUENCE [LARGE SCALE GENOMIC DNA]</scope>
    <source>
        <strain evidence="4 5">T14</strain>
    </source>
</reference>